<name>A0ABT3LBH4_9CYAN</name>
<reference evidence="3 4" key="1">
    <citation type="submission" date="2021-08" db="EMBL/GenBank/DDBJ databases">
        <title>Draft genome sequence of Spirulina subsalsa with high tolerance to salinity and hype-accumulation of phycocyanin.</title>
        <authorList>
            <person name="Pei H."/>
            <person name="Jiang L."/>
        </authorList>
    </citation>
    <scope>NUCLEOTIDE SEQUENCE [LARGE SCALE GENOMIC DNA]</scope>
    <source>
        <strain evidence="3 4">FACHB-351</strain>
    </source>
</reference>
<evidence type="ECO:0000256" key="1">
    <source>
        <dbReference type="ARBA" id="ARBA00023118"/>
    </source>
</evidence>
<dbReference type="Proteomes" id="UP001526426">
    <property type="component" value="Unassembled WGS sequence"/>
</dbReference>
<accession>A0ABT3LBH4</accession>
<organism evidence="3 4">
    <name type="scientific">Spirulina subsalsa FACHB-351</name>
    <dbReference type="NCBI Taxonomy" id="234711"/>
    <lineage>
        <taxon>Bacteria</taxon>
        <taxon>Bacillati</taxon>
        <taxon>Cyanobacteriota</taxon>
        <taxon>Cyanophyceae</taxon>
        <taxon>Spirulinales</taxon>
        <taxon>Spirulinaceae</taxon>
        <taxon>Spirulina</taxon>
    </lineage>
</organism>
<sequence length="562" mass="63301">MYSGTRLVDLLEKQDQTRHPGLFKSGKFTIQWRAKVGSFPHPDVETIVSAGEPCGSWKTGQGAGWRPENKRNVGENLQQLDELPLNGYIPGSCIRGIVREWAKKRPEIKPRMLELLGYQTNDKIYSGKIEFLDAWPEQPEPLTLDIVNPQETFQVFHQDQSTPLSLYTLGDGEKPIPVRVAIRGIPSKKVTPEEVDEVWGWVQQALTLYGVGSRTASGYGAMRSRDQDAPKPDPDPNCKTKVLTFQLYSQGCYGVDPEEPVLRPSHWRGWLRSWMLRFLLGVMSQEDAKKTLGELLGVLEPTGQKGCVRIELIKSKTWGKKSTKDPYFYTWKGQLKVTAPQEILNHIILPVLKFGAMVGGVGRGWRRPLHIFRTDKGYEAARGSHVVLTHKVKGETKGFGIALKPEQWVSVYQKWSEAVQQQWAERFRPNQNPEAEVFSPRSCAVYLVPEPVEDPVNQAEMNWEFTNPQETRGEGVNLIYQPTYKRKSDVGGNAAGGGNSHCSWVSIKRVTIPNREAETDCQEVVCLFMGGQTPNTGHLRSQFLTDLARIDGAVHLFGVRPR</sequence>
<gene>
    <name evidence="3" type="ORF">K4A83_21760</name>
</gene>
<keyword evidence="1" id="KW-0051">Antiviral defense</keyword>
<proteinExistence type="predicted"/>
<dbReference type="Pfam" id="PF03787">
    <property type="entry name" value="RAMPs"/>
    <property type="match status" value="1"/>
</dbReference>
<dbReference type="EMBL" id="JAIHOM010000195">
    <property type="protein sequence ID" value="MCW6038866.1"/>
    <property type="molecule type" value="Genomic_DNA"/>
</dbReference>
<comment type="caution">
    <text evidence="3">The sequence shown here is derived from an EMBL/GenBank/DDBJ whole genome shotgun (WGS) entry which is preliminary data.</text>
</comment>
<evidence type="ECO:0000313" key="4">
    <source>
        <dbReference type="Proteomes" id="UP001526426"/>
    </source>
</evidence>
<evidence type="ECO:0000259" key="2">
    <source>
        <dbReference type="Pfam" id="PF03787"/>
    </source>
</evidence>
<dbReference type="InterPro" id="IPR005537">
    <property type="entry name" value="RAMP_III_fam"/>
</dbReference>
<protein>
    <submittedName>
        <fullName evidence="3">RAMP superfamily protein</fullName>
    </submittedName>
</protein>
<evidence type="ECO:0000313" key="3">
    <source>
        <dbReference type="EMBL" id="MCW6038866.1"/>
    </source>
</evidence>
<feature type="domain" description="CRISPR type III-associated protein" evidence="2">
    <location>
        <begin position="74"/>
        <end position="222"/>
    </location>
</feature>
<keyword evidence="4" id="KW-1185">Reference proteome</keyword>